<dbReference type="GO" id="GO:0005524">
    <property type="term" value="F:ATP binding"/>
    <property type="evidence" value="ECO:0007669"/>
    <property type="project" value="UniProtKB-KW"/>
</dbReference>
<dbReference type="SUPFAM" id="SSF50447">
    <property type="entry name" value="Translation proteins"/>
    <property type="match status" value="1"/>
</dbReference>
<dbReference type="GO" id="GO:0005737">
    <property type="term" value="C:cytoplasm"/>
    <property type="evidence" value="ECO:0007669"/>
    <property type="project" value="UniProtKB-SubCell"/>
</dbReference>
<keyword evidence="6" id="KW-0820">tRNA-binding</keyword>
<reference evidence="18 19" key="1">
    <citation type="journal article" date="2016" name="Genome Announc.">
        <title>First Complete Genome Sequence of a Subdivision 6 Acidobacterium Strain.</title>
        <authorList>
            <person name="Huang S."/>
            <person name="Vieira S."/>
            <person name="Bunk B."/>
            <person name="Riedel T."/>
            <person name="Sproer C."/>
            <person name="Overmann J."/>
        </authorList>
    </citation>
    <scope>NUCLEOTIDE SEQUENCE [LARGE SCALE GENOMIC DNA]</scope>
    <source>
        <strain evidence="19">DSM 100886 HEG_-6_39</strain>
    </source>
</reference>
<reference evidence="19" key="2">
    <citation type="submission" date="2016-04" db="EMBL/GenBank/DDBJ databases">
        <title>First Complete Genome Sequence of a Subdivision 6 Acidobacterium.</title>
        <authorList>
            <person name="Huang S."/>
            <person name="Vieira S."/>
            <person name="Bunk B."/>
            <person name="Riedel T."/>
            <person name="Sproeer C."/>
            <person name="Overmann J."/>
        </authorList>
    </citation>
    <scope>NUCLEOTIDE SEQUENCE [LARGE SCALE GENOMIC DNA]</scope>
    <source>
        <strain evidence="19">DSM 100886 HEG_-6_39</strain>
    </source>
</reference>
<keyword evidence="13" id="KW-0648">Protein biosynthesis</keyword>
<evidence type="ECO:0000313" key="18">
    <source>
        <dbReference type="EMBL" id="AMY07471.1"/>
    </source>
</evidence>
<protein>
    <recommendedName>
        <fullName evidence="5">Alanine--tRNA ligase</fullName>
        <ecNumber evidence="4">6.1.1.7</ecNumber>
    </recommendedName>
    <alternativeName>
        <fullName evidence="15">Alanyl-tRNA synthetase</fullName>
    </alternativeName>
</protein>
<evidence type="ECO:0000256" key="9">
    <source>
        <dbReference type="ARBA" id="ARBA00022741"/>
    </source>
</evidence>
<dbReference type="Pfam" id="PF02272">
    <property type="entry name" value="DHHA1"/>
    <property type="match status" value="1"/>
</dbReference>
<dbReference type="InterPro" id="IPR051335">
    <property type="entry name" value="Alanyl-tRNA_Editing_Enzymes"/>
</dbReference>
<feature type="domain" description="Alanyl-transfer RNA synthetases family profile" evidence="17">
    <location>
        <begin position="1"/>
        <end position="241"/>
    </location>
</feature>
<dbReference type="KEGG" id="abac:LuPra_00644"/>
<dbReference type="InterPro" id="IPR018163">
    <property type="entry name" value="Thr/Ala-tRNA-synth_IIc_edit"/>
</dbReference>
<evidence type="ECO:0000256" key="3">
    <source>
        <dbReference type="ARBA" id="ARBA00008226"/>
    </source>
</evidence>
<name>A0A143PG21_LUTPR</name>
<dbReference type="Pfam" id="PF07973">
    <property type="entry name" value="tRNA_SAD"/>
    <property type="match status" value="1"/>
</dbReference>
<gene>
    <name evidence="18" type="primary">alaS_1</name>
    <name evidence="18" type="ORF">LuPra_00644</name>
</gene>
<dbReference type="GO" id="GO:0004813">
    <property type="term" value="F:alanine-tRNA ligase activity"/>
    <property type="evidence" value="ECO:0007669"/>
    <property type="project" value="UniProtKB-EC"/>
</dbReference>
<keyword evidence="7 18" id="KW-0436">Ligase</keyword>
<dbReference type="EC" id="6.1.1.7" evidence="4"/>
<evidence type="ECO:0000313" key="19">
    <source>
        <dbReference type="Proteomes" id="UP000076079"/>
    </source>
</evidence>
<feature type="coiled-coil region" evidence="16">
    <location>
        <begin position="264"/>
        <end position="291"/>
    </location>
</feature>
<dbReference type="PROSITE" id="PS50860">
    <property type="entry name" value="AA_TRNA_LIGASE_II_ALA"/>
    <property type="match status" value="1"/>
</dbReference>
<keyword evidence="19" id="KW-1185">Reference proteome</keyword>
<dbReference type="PATRIC" id="fig|1813736.3.peg.677"/>
<evidence type="ECO:0000256" key="10">
    <source>
        <dbReference type="ARBA" id="ARBA00022833"/>
    </source>
</evidence>
<keyword evidence="10" id="KW-0862">Zinc</keyword>
<dbReference type="InterPro" id="IPR018164">
    <property type="entry name" value="Ala-tRNA-synth_IIc_N"/>
</dbReference>
<dbReference type="GO" id="GO:0002161">
    <property type="term" value="F:aminoacyl-tRNA deacylase activity"/>
    <property type="evidence" value="ECO:0007669"/>
    <property type="project" value="UniProtKB-ARBA"/>
</dbReference>
<comment type="cofactor">
    <cofactor evidence="1">
        <name>Zn(2+)</name>
        <dbReference type="ChEBI" id="CHEBI:29105"/>
    </cofactor>
</comment>
<dbReference type="FunFam" id="3.10.310.40:FF:000001">
    <property type="entry name" value="Alanine--tRNA ligase"/>
    <property type="match status" value="1"/>
</dbReference>
<dbReference type="SMART" id="SM00863">
    <property type="entry name" value="tRNA_SAD"/>
    <property type="match status" value="1"/>
</dbReference>
<evidence type="ECO:0000256" key="16">
    <source>
        <dbReference type="SAM" id="Coils"/>
    </source>
</evidence>
<keyword evidence="12" id="KW-0694">RNA-binding</keyword>
<dbReference type="Gene3D" id="3.10.310.40">
    <property type="match status" value="1"/>
</dbReference>
<evidence type="ECO:0000256" key="2">
    <source>
        <dbReference type="ARBA" id="ARBA00004496"/>
    </source>
</evidence>
<dbReference type="InterPro" id="IPR003156">
    <property type="entry name" value="DHHA1_dom"/>
</dbReference>
<keyword evidence="8" id="KW-0479">Metal-binding</keyword>
<comment type="similarity">
    <text evidence="3">Belongs to the class-II aminoacyl-tRNA synthetase family.</text>
</comment>
<dbReference type="OrthoDB" id="9812949at2"/>
<dbReference type="AlphaFoldDB" id="A0A143PG21"/>
<organism evidence="18 19">
    <name type="scientific">Luteitalea pratensis</name>
    <dbReference type="NCBI Taxonomy" id="1855912"/>
    <lineage>
        <taxon>Bacteria</taxon>
        <taxon>Pseudomonadati</taxon>
        <taxon>Acidobacteriota</taxon>
        <taxon>Vicinamibacteria</taxon>
        <taxon>Vicinamibacterales</taxon>
        <taxon>Vicinamibacteraceae</taxon>
        <taxon>Luteitalea</taxon>
    </lineage>
</organism>
<dbReference type="Gene3D" id="2.40.30.130">
    <property type="match status" value="1"/>
</dbReference>
<dbReference type="PANTHER" id="PTHR43462:SF1">
    <property type="entry name" value="ALANYL-TRNA EDITING PROTEIN AARSD1"/>
    <property type="match status" value="1"/>
</dbReference>
<evidence type="ECO:0000256" key="12">
    <source>
        <dbReference type="ARBA" id="ARBA00022884"/>
    </source>
</evidence>
<sequence length="394" mass="42121">MSNRLYYDDPALLAFDATVRACEPAADRYRLALDRTAFYPTSGGQPHDLGHLQAADRVVSISNVTSDDEEEVWHHVSEAIAPGTHVSGTIDRVRRQDFRQQHSGQHILSAAFDHVLSARTESVHLGVEDCTLDLHREVTADECRRAEDAANGVVWDNRPVSIRYADASDLAHEPRLRKITAREGRVRLIDIAGHDLSACGGTHVSTTGEVGLIAIRGTERFRGGTRVTFLAGRRALESYRALRDTADAAARTLSVAAADVPDALMRLREDLKQEQRRAMEAIERVTVLQAESLASGVDASGLLVAELPAADALALRVSASQLVAVAGRVVALISGSSPHALVIARSADRADVDAGALVRQICAAHGGKGGGRPDLAQAGGVDVTVEALRAVLKT</sequence>
<keyword evidence="16" id="KW-0175">Coiled coil</keyword>
<dbReference type="GO" id="GO:0000049">
    <property type="term" value="F:tRNA binding"/>
    <property type="evidence" value="ECO:0007669"/>
    <property type="project" value="UniProtKB-KW"/>
</dbReference>
<evidence type="ECO:0000259" key="17">
    <source>
        <dbReference type="PROSITE" id="PS50860"/>
    </source>
</evidence>
<dbReference type="Proteomes" id="UP000076079">
    <property type="component" value="Chromosome"/>
</dbReference>
<dbReference type="InterPro" id="IPR012947">
    <property type="entry name" value="tRNA_SAD"/>
</dbReference>
<evidence type="ECO:0000256" key="1">
    <source>
        <dbReference type="ARBA" id="ARBA00001947"/>
    </source>
</evidence>
<dbReference type="STRING" id="1855912.LuPra_00644"/>
<dbReference type="InterPro" id="IPR009000">
    <property type="entry name" value="Transl_B-barrel_sf"/>
</dbReference>
<evidence type="ECO:0000256" key="15">
    <source>
        <dbReference type="ARBA" id="ARBA00032577"/>
    </source>
</evidence>
<dbReference type="Gene3D" id="3.30.980.10">
    <property type="entry name" value="Threonyl-trna Synthetase, Chain A, domain 2"/>
    <property type="match status" value="1"/>
</dbReference>
<evidence type="ECO:0000256" key="7">
    <source>
        <dbReference type="ARBA" id="ARBA00022598"/>
    </source>
</evidence>
<evidence type="ECO:0000256" key="6">
    <source>
        <dbReference type="ARBA" id="ARBA00022555"/>
    </source>
</evidence>
<dbReference type="Pfam" id="PF01411">
    <property type="entry name" value="tRNA-synt_2c"/>
    <property type="match status" value="1"/>
</dbReference>
<dbReference type="InterPro" id="IPR018165">
    <property type="entry name" value="Ala-tRNA-synth_IIc_core"/>
</dbReference>
<keyword evidence="11" id="KW-0067">ATP-binding</keyword>
<dbReference type="RefSeq" id="WP_110169417.1">
    <property type="nucleotide sequence ID" value="NZ_CP015136.1"/>
</dbReference>
<evidence type="ECO:0000256" key="11">
    <source>
        <dbReference type="ARBA" id="ARBA00022840"/>
    </source>
</evidence>
<dbReference type="EMBL" id="CP015136">
    <property type="protein sequence ID" value="AMY07471.1"/>
    <property type="molecule type" value="Genomic_DNA"/>
</dbReference>
<accession>A0A143PG21</accession>
<dbReference type="GO" id="GO:0006419">
    <property type="term" value="P:alanyl-tRNA aminoacylation"/>
    <property type="evidence" value="ECO:0007669"/>
    <property type="project" value="InterPro"/>
</dbReference>
<evidence type="ECO:0000256" key="13">
    <source>
        <dbReference type="ARBA" id="ARBA00022917"/>
    </source>
</evidence>
<dbReference type="SUPFAM" id="SSF55186">
    <property type="entry name" value="ThrRS/AlaRS common domain"/>
    <property type="match status" value="1"/>
</dbReference>
<evidence type="ECO:0000256" key="4">
    <source>
        <dbReference type="ARBA" id="ARBA00013168"/>
    </source>
</evidence>
<evidence type="ECO:0000256" key="5">
    <source>
        <dbReference type="ARBA" id="ARBA00017959"/>
    </source>
</evidence>
<keyword evidence="9" id="KW-0547">Nucleotide-binding</keyword>
<keyword evidence="14" id="KW-0030">Aminoacyl-tRNA synthetase</keyword>
<comment type="subcellular location">
    <subcellularLocation>
        <location evidence="2">Cytoplasm</location>
    </subcellularLocation>
</comment>
<evidence type="ECO:0000256" key="8">
    <source>
        <dbReference type="ARBA" id="ARBA00022723"/>
    </source>
</evidence>
<dbReference type="PANTHER" id="PTHR43462">
    <property type="entry name" value="ALANYL-TRNA EDITING PROTEIN"/>
    <property type="match status" value="1"/>
</dbReference>
<proteinExistence type="inferred from homology"/>
<dbReference type="GO" id="GO:0046872">
    <property type="term" value="F:metal ion binding"/>
    <property type="evidence" value="ECO:0007669"/>
    <property type="project" value="UniProtKB-KW"/>
</dbReference>
<evidence type="ECO:0000256" key="14">
    <source>
        <dbReference type="ARBA" id="ARBA00023146"/>
    </source>
</evidence>